<dbReference type="EMBL" id="MU001503">
    <property type="protein sequence ID" value="KAF2442744.1"/>
    <property type="molecule type" value="Genomic_DNA"/>
</dbReference>
<sequence length="146" mass="15618">MMEGLTGCLGVLIVSHNGFFMSHSWQAQVLRDNPQADKLFQSDVIDLFANLLGQGSDSALYGDAKVFVMAATASSVNGMDADPSSLFNSQDSHAYAAKVDKVVALLKEKFNQDPVVFNYKKQLATVTRGAWGKAAVSPYSAATGHV</sequence>
<comment type="caution">
    <text evidence="1">The sequence shown here is derived from an EMBL/GenBank/DDBJ whole genome shotgun (WGS) entry which is preliminary data.</text>
</comment>
<dbReference type="OrthoDB" id="3796139at2759"/>
<dbReference type="AlphaFoldDB" id="A0A9P4U8W2"/>
<proteinExistence type="predicted"/>
<keyword evidence="2" id="KW-1185">Reference proteome</keyword>
<evidence type="ECO:0000313" key="1">
    <source>
        <dbReference type="EMBL" id="KAF2442744.1"/>
    </source>
</evidence>
<name>A0A9P4U8W2_9PLEO</name>
<accession>A0A9P4U8W2</accession>
<organism evidence="1 2">
    <name type="scientific">Karstenula rhodostoma CBS 690.94</name>
    <dbReference type="NCBI Taxonomy" id="1392251"/>
    <lineage>
        <taxon>Eukaryota</taxon>
        <taxon>Fungi</taxon>
        <taxon>Dikarya</taxon>
        <taxon>Ascomycota</taxon>
        <taxon>Pezizomycotina</taxon>
        <taxon>Dothideomycetes</taxon>
        <taxon>Pleosporomycetidae</taxon>
        <taxon>Pleosporales</taxon>
        <taxon>Massarineae</taxon>
        <taxon>Didymosphaeriaceae</taxon>
        <taxon>Karstenula</taxon>
    </lineage>
</organism>
<protein>
    <submittedName>
        <fullName evidence="1">Uncharacterized protein</fullName>
    </submittedName>
</protein>
<evidence type="ECO:0000313" key="2">
    <source>
        <dbReference type="Proteomes" id="UP000799764"/>
    </source>
</evidence>
<gene>
    <name evidence="1" type="ORF">P171DRAFT_48793</name>
</gene>
<dbReference type="Proteomes" id="UP000799764">
    <property type="component" value="Unassembled WGS sequence"/>
</dbReference>
<reference evidence="1" key="1">
    <citation type="journal article" date="2020" name="Stud. Mycol.">
        <title>101 Dothideomycetes genomes: a test case for predicting lifestyles and emergence of pathogens.</title>
        <authorList>
            <person name="Haridas S."/>
            <person name="Albert R."/>
            <person name="Binder M."/>
            <person name="Bloem J."/>
            <person name="Labutti K."/>
            <person name="Salamov A."/>
            <person name="Andreopoulos B."/>
            <person name="Baker S."/>
            <person name="Barry K."/>
            <person name="Bills G."/>
            <person name="Bluhm B."/>
            <person name="Cannon C."/>
            <person name="Castanera R."/>
            <person name="Culley D."/>
            <person name="Daum C."/>
            <person name="Ezra D."/>
            <person name="Gonzalez J."/>
            <person name="Henrissat B."/>
            <person name="Kuo A."/>
            <person name="Liang C."/>
            <person name="Lipzen A."/>
            <person name="Lutzoni F."/>
            <person name="Magnuson J."/>
            <person name="Mondo S."/>
            <person name="Nolan M."/>
            <person name="Ohm R."/>
            <person name="Pangilinan J."/>
            <person name="Park H.-J."/>
            <person name="Ramirez L."/>
            <person name="Alfaro M."/>
            <person name="Sun H."/>
            <person name="Tritt A."/>
            <person name="Yoshinaga Y."/>
            <person name="Zwiers L.-H."/>
            <person name="Turgeon B."/>
            <person name="Goodwin S."/>
            <person name="Spatafora J."/>
            <person name="Crous P."/>
            <person name="Grigoriev I."/>
        </authorList>
    </citation>
    <scope>NUCLEOTIDE SEQUENCE</scope>
    <source>
        <strain evidence="1">CBS 690.94</strain>
    </source>
</reference>